<comment type="caution">
    <text evidence="3">The sequence shown here is derived from an EMBL/GenBank/DDBJ whole genome shotgun (WGS) entry which is preliminary data.</text>
</comment>
<keyword evidence="1" id="KW-0812">Transmembrane</keyword>
<reference evidence="3 4" key="1">
    <citation type="journal article" date="2022" name="bioRxiv">
        <title>Genomics of Preaxostyla Flagellates Illuminates Evolutionary Transitions and the Path Towards Mitochondrial Loss.</title>
        <authorList>
            <person name="Novak L.V.F."/>
            <person name="Treitli S.C."/>
            <person name="Pyrih J."/>
            <person name="Halakuc P."/>
            <person name="Pipaliya S.V."/>
            <person name="Vacek V."/>
            <person name="Brzon O."/>
            <person name="Soukal P."/>
            <person name="Eme L."/>
            <person name="Dacks J.B."/>
            <person name="Karnkowska A."/>
            <person name="Elias M."/>
            <person name="Hampl V."/>
        </authorList>
    </citation>
    <scope>NUCLEOTIDE SEQUENCE [LARGE SCALE GENOMIC DNA]</scope>
    <source>
        <strain evidence="3">NAU3</strain>
        <tissue evidence="3">Gut</tissue>
    </source>
</reference>
<accession>A0ABQ9YJL7</accession>
<keyword evidence="4" id="KW-1185">Reference proteome</keyword>
<dbReference type="SUPFAM" id="SSF51126">
    <property type="entry name" value="Pectin lyase-like"/>
    <property type="match status" value="1"/>
</dbReference>
<organism evidence="3 4">
    <name type="scientific">Blattamonas nauphoetae</name>
    <dbReference type="NCBI Taxonomy" id="2049346"/>
    <lineage>
        <taxon>Eukaryota</taxon>
        <taxon>Metamonada</taxon>
        <taxon>Preaxostyla</taxon>
        <taxon>Oxymonadida</taxon>
        <taxon>Blattamonas</taxon>
    </lineage>
</organism>
<sequence length="1670" mass="177021">MTADTVLTLSELNIVTGSVGTRTSSALSVSVGKVVVSSCTFGVRSSDFVLPVCSVDGGTVEFSPSLSVIRPSPSMPMLSVSGGSLVVNEFALTHSSTARASALLGLTGGRTTLKGSLCTLCSSTSPISVSSDAVLAVTDSTSILSSDLTHLVSLNGGSVEVAGSMLTFTGPSCLLGGSGSASIVSSSLKCEDAPITSNSGSRSVTLTLSVGQSLKIGGVDKEVRFEGWTSTENGGALGVSIAGGSLLITHTTFSGCSSSLNGGAISVTCAPNTPSSSLVIKASFSSCLCGDGQNGDWVFVSGSELSKVIVPSNWDVTTSGLTQPADSSRLWGVDSSPSGSSLASSTLLVYLIDHQSGWIFTSSSSGSEEIGCGELSTPCRTLSTSLSRLSSAPSNTLTVTDSSTLDFTLTPSLPALTITGSSSPLKPLSVTSTGRFLIQSNELSLAHLAISPSTTPFPSTPISISESGVVAIMSCSFSSFTLSNSPLIDHQSGALSLKSSSFSNIHRSEGSGSCLHSALDGDMKLEVDDVWMDDMSVSDGKGDGFFISFPSTLSSNVASFTLTNLHFASSPNQSSNANPHFLFLTGFNLSSWIGVGDSRFSGSFEGKGIKTEWLWTEDEHAEIGLSASLLFYLTEHIGPVGVDESGYDIAKCGYQSVWCPTLPSALAKLPSSGSSTVVVQVRVEINETIDFSSSTIICGRAATSQLVVEEDAHFKIQTVNVNVEVSTLVITLPSELSSSCLFIATEGSLTFTTVSFVSSDPANVFSSQLIHSAAPLSLTNVNVSSASLSGVALIESWSDVVVDGCHFTSISRSTGLGSVIEANISESTKMKVTDSTFEDCVCGSTVNWIVLKGLNTATKTHSSWEGSFSLSSPRSGVMVDSDEHEPFSLIFVLYPRGASLVVSSSSGIDHRLCGNESVACETIAGSASESGERSFSVRGSCLMGGELMIETEGLTIEGLNSNVGTLWMEGGSRIVQNVADYPKPVTLRHVCVDVSSSTLDSESSILHLSSGTLDVSSCSFKSSKAIGTRLVWMTKGTLKLHTVSLSSLTFSTTPIVLSSLTEATLEHVTISDCSATSIISGTSLPSLTLQNVVIERVTAPQPNFADSDASKVEALCHWTGGVVALDHCTTVVRGSQFSDLSEGGLRVDGGSVEIHSSTFEETHDESLFFPSAHRNIVCMNEGRVSINSPNGGDGSPGLPSLWMDSSNCTLTKNSQPITAPLFIPTLDTAKSTCQTSKKMMKLTLVGTLLMPCDLHLEVFSVEANKAETGAVQSLDLSSIGMDWTEASVTVELNETADFPNLKREHEWHGRLAFGLGTDRTSWMRVKLSASDERKAQAKAAMKWLIPLIAGLAALLIFFLILLVLLRKRKKNKEQKKTKLSEMGEINQPMDDVIVKFENNSADMTDQINRFPFDTPTRENKIVEDTHYTQIPIPPDQPLDHLDDNAEPKTKTSVIALGPDGNEVHVAQTKDTLYNRLHGPQPDEQLNRPQMRVQLVAALTAVHKHSPSAELLTRLNPHVVFFDSAGVVCLQVNQHPQPQASDRGNQTKREEEFDRWKAPEVANGEVKVDHQQAAVFSLGLLFWEIETGMVPFRELDAVNAQRQLGTGQLPPMDRITSESLVEMIEQCLDLEAENRPTLAELEKMLSPPSLHQPSQPLSRKPVPLVNKMSFS</sequence>
<protein>
    <recommendedName>
        <fullName evidence="2">Protein kinase domain-containing protein</fullName>
    </recommendedName>
</protein>
<keyword evidence="1" id="KW-0472">Membrane</keyword>
<evidence type="ECO:0000313" key="4">
    <source>
        <dbReference type="Proteomes" id="UP001281761"/>
    </source>
</evidence>
<dbReference type="InterPro" id="IPR011050">
    <property type="entry name" value="Pectin_lyase_fold/virulence"/>
</dbReference>
<dbReference type="PROSITE" id="PS50011">
    <property type="entry name" value="PROTEIN_KINASE_DOM"/>
    <property type="match status" value="1"/>
</dbReference>
<dbReference type="Pfam" id="PF07714">
    <property type="entry name" value="PK_Tyr_Ser-Thr"/>
    <property type="match status" value="1"/>
</dbReference>
<dbReference type="InterPro" id="IPR001245">
    <property type="entry name" value="Ser-Thr/Tyr_kinase_cat_dom"/>
</dbReference>
<feature type="domain" description="Protein kinase" evidence="2">
    <location>
        <begin position="1307"/>
        <end position="1649"/>
    </location>
</feature>
<evidence type="ECO:0000313" key="3">
    <source>
        <dbReference type="EMBL" id="KAK2963845.1"/>
    </source>
</evidence>
<dbReference type="Gene3D" id="1.10.510.10">
    <property type="entry name" value="Transferase(Phosphotransferase) domain 1"/>
    <property type="match status" value="1"/>
</dbReference>
<feature type="transmembrane region" description="Helical" evidence="1">
    <location>
        <begin position="1343"/>
        <end position="1365"/>
    </location>
</feature>
<keyword evidence="1" id="KW-1133">Transmembrane helix</keyword>
<evidence type="ECO:0000256" key="1">
    <source>
        <dbReference type="SAM" id="Phobius"/>
    </source>
</evidence>
<dbReference type="InterPro" id="IPR011009">
    <property type="entry name" value="Kinase-like_dom_sf"/>
</dbReference>
<proteinExistence type="predicted"/>
<dbReference type="Proteomes" id="UP001281761">
    <property type="component" value="Unassembled WGS sequence"/>
</dbReference>
<name>A0ABQ9YJL7_9EUKA</name>
<dbReference type="SUPFAM" id="SSF56112">
    <property type="entry name" value="Protein kinase-like (PK-like)"/>
    <property type="match status" value="1"/>
</dbReference>
<gene>
    <name evidence="3" type="ORF">BLNAU_1414</name>
</gene>
<dbReference type="InterPro" id="IPR000719">
    <property type="entry name" value="Prot_kinase_dom"/>
</dbReference>
<dbReference type="EMBL" id="JARBJD010000005">
    <property type="protein sequence ID" value="KAK2963845.1"/>
    <property type="molecule type" value="Genomic_DNA"/>
</dbReference>
<evidence type="ECO:0000259" key="2">
    <source>
        <dbReference type="PROSITE" id="PS50011"/>
    </source>
</evidence>